<accession>A0A399QYD1</accession>
<name>A0A399QYD1_9PROT</name>
<sequence>MMESRSASFTPRTFWKKATSSRGPVAARFRLVMENVDVDIVHSIELAVAPVFLIAGIGALLTVLTNRLGRTVDRSRALEMELMVEGAMESHPRWRAEIILLDRRISWINRAIVLSTAAMLLICLVIVTLFTGQLFNLSVGIPVSVLFIMTMGALITATGSFLWEIHLAAAMIRVRTDVLQRARPVARPKVRFWKRWK</sequence>
<proteinExistence type="predicted"/>
<reference evidence="2 3" key="1">
    <citation type="submission" date="2018-08" db="EMBL/GenBank/DDBJ databases">
        <title>Henriciella mobilis sp. nov., isolated from seawater.</title>
        <authorList>
            <person name="Cheng H."/>
            <person name="Wu Y.-H."/>
            <person name="Xu X.-W."/>
            <person name="Guo L.-L."/>
        </authorList>
    </citation>
    <scope>NUCLEOTIDE SEQUENCE [LARGE SCALE GENOMIC DNA]</scope>
    <source>
        <strain evidence="2 3">CCUG66934</strain>
    </source>
</reference>
<organism evidence="2 3">
    <name type="scientific">Henriciella barbarensis</name>
    <dbReference type="NCBI Taxonomy" id="86342"/>
    <lineage>
        <taxon>Bacteria</taxon>
        <taxon>Pseudomonadati</taxon>
        <taxon>Pseudomonadota</taxon>
        <taxon>Alphaproteobacteria</taxon>
        <taxon>Hyphomonadales</taxon>
        <taxon>Hyphomonadaceae</taxon>
        <taxon>Henriciella</taxon>
    </lineage>
</organism>
<evidence type="ECO:0000256" key="1">
    <source>
        <dbReference type="SAM" id="Phobius"/>
    </source>
</evidence>
<comment type="caution">
    <text evidence="2">The sequence shown here is derived from an EMBL/GenBank/DDBJ whole genome shotgun (WGS) entry which is preliminary data.</text>
</comment>
<keyword evidence="1" id="KW-0472">Membrane</keyword>
<keyword evidence="1" id="KW-0812">Transmembrane</keyword>
<dbReference type="EMBL" id="QWGB01000005">
    <property type="protein sequence ID" value="RIJ23793.1"/>
    <property type="molecule type" value="Genomic_DNA"/>
</dbReference>
<gene>
    <name evidence="2" type="ORF">D1224_05900</name>
</gene>
<evidence type="ECO:0000313" key="2">
    <source>
        <dbReference type="EMBL" id="RIJ23793.1"/>
    </source>
</evidence>
<dbReference type="InterPro" id="IPR021279">
    <property type="entry name" value="DUF2721"/>
</dbReference>
<dbReference type="Pfam" id="PF11026">
    <property type="entry name" value="DUF2721"/>
    <property type="match status" value="1"/>
</dbReference>
<protein>
    <submittedName>
        <fullName evidence="2">DUF2721 domain-containing protein</fullName>
    </submittedName>
</protein>
<keyword evidence="1" id="KW-1133">Transmembrane helix</keyword>
<feature type="transmembrane region" description="Helical" evidence="1">
    <location>
        <begin position="141"/>
        <end position="163"/>
    </location>
</feature>
<keyword evidence="3" id="KW-1185">Reference proteome</keyword>
<evidence type="ECO:0000313" key="3">
    <source>
        <dbReference type="Proteomes" id="UP000265431"/>
    </source>
</evidence>
<feature type="transmembrane region" description="Helical" evidence="1">
    <location>
        <begin position="111"/>
        <end position="135"/>
    </location>
</feature>
<dbReference type="Proteomes" id="UP000265431">
    <property type="component" value="Unassembled WGS sequence"/>
</dbReference>
<dbReference type="AlphaFoldDB" id="A0A399QYD1"/>
<feature type="transmembrane region" description="Helical" evidence="1">
    <location>
        <begin position="40"/>
        <end position="64"/>
    </location>
</feature>
<dbReference type="OrthoDB" id="5396182at2"/>